<proteinExistence type="predicted"/>
<sequence>MRMRKRVAAALFAVLLGVLCVPETALAAGGVDMYRMYNQWSGEHLYTASPGERDGLKSIGWTYEGLGWTAPASGEVVYRLYNPYAPQGDHHYTMDRTEYDALVRAGWKGEGVAWYSAPRTGTPLYRLFNPYALSCTHHYTTSTEEHDQLVKLGWRSEGIAWYGVTAGSDTPQGPSDDDQDSDGRMLTMTFLTQSIDQGNFTVSVRQGEIMEEPADPVRKGFTFKYWGYPDTSEPFDFSKPVEVGTTLYAFWEPYYAETTYDYEVYYLDGLDDTWYQGGFAGGSQRTVYIKTDNPTANFTLGTECDNDLVYTGITTSGIRPAYYNSTTVMGLTHVWSGYFSDVADQGVADGDVPMLKVPDGYVMQVGIEDELPLGKHDLYVYENSSHPVALNATRVGSITVADGAAAEVRWADDLVVTCTKSGMTPPQKMAAINGYLLDNYQYWTMTNQSEFSGSYAFFATTPNTPFYVTHRWNSYISPMALEYLANRIGGFESVHNCYGDYYPGSTEWQMNHAFVECVYQGETYRYMACPQAEPTEPPQIDFSNTDAAPFDKVAM</sequence>
<feature type="domain" description="DUF5648" evidence="2">
    <location>
        <begin position="33"/>
        <end position="163"/>
    </location>
</feature>
<dbReference type="Proteomes" id="UP001529256">
    <property type="component" value="Unassembled WGS sequence"/>
</dbReference>
<dbReference type="RefSeq" id="WP_289512013.1">
    <property type="nucleotide sequence ID" value="NZ_JAUDEA010000026.1"/>
</dbReference>
<protein>
    <recommendedName>
        <fullName evidence="2">DUF5648 domain-containing protein</fullName>
    </recommendedName>
</protein>
<name>A0ABT7V5R1_9ACTN</name>
<gene>
    <name evidence="3" type="ORF">QUW25_09700</name>
</gene>
<evidence type="ECO:0000259" key="2">
    <source>
        <dbReference type="Pfam" id="PF18885"/>
    </source>
</evidence>
<keyword evidence="1" id="KW-0732">Signal</keyword>
<reference evidence="3 4" key="3">
    <citation type="submission" date="2023-06" db="EMBL/GenBank/DDBJ databases">
        <authorList>
            <person name="Zeman M."/>
            <person name="Kubasova T."/>
            <person name="Jahodarova E."/>
            <person name="Nykrynova M."/>
            <person name="Rychlik I."/>
        </authorList>
    </citation>
    <scope>NUCLEOTIDE SEQUENCE [LARGE SCALE GENOMIC DNA]</scope>
    <source>
        <strain evidence="3 4">153_Feed</strain>
    </source>
</reference>
<evidence type="ECO:0000313" key="4">
    <source>
        <dbReference type="Proteomes" id="UP001529256"/>
    </source>
</evidence>
<dbReference type="InterPro" id="IPR043708">
    <property type="entry name" value="DUF5648"/>
</dbReference>
<evidence type="ECO:0000256" key="1">
    <source>
        <dbReference type="SAM" id="SignalP"/>
    </source>
</evidence>
<dbReference type="InterPro" id="IPR042229">
    <property type="entry name" value="Listeria/Bacterioides_rpt_sf"/>
</dbReference>
<keyword evidence="4" id="KW-1185">Reference proteome</keyword>
<reference evidence="3 4" key="2">
    <citation type="submission" date="2023-06" db="EMBL/GenBank/DDBJ databases">
        <title>Identification and characterization of horizontal gene transfer across gut microbiota members of farm animals based on homology search.</title>
        <authorList>
            <person name="Schwarzerova J."/>
            <person name="Nykrynova M."/>
            <person name="Jureckova K."/>
            <person name="Cejkova D."/>
            <person name="Rychlik I."/>
        </authorList>
    </citation>
    <scope>NUCLEOTIDE SEQUENCE [LARGE SCALE GENOMIC DNA]</scope>
    <source>
        <strain evidence="3 4">153_Feed</strain>
    </source>
</reference>
<comment type="caution">
    <text evidence="3">The sequence shown here is derived from an EMBL/GenBank/DDBJ whole genome shotgun (WGS) entry which is preliminary data.</text>
</comment>
<dbReference type="Pfam" id="PF18885">
    <property type="entry name" value="DUF5648"/>
    <property type="match status" value="1"/>
</dbReference>
<accession>A0ABT7V5R1</accession>
<dbReference type="Gene3D" id="2.60.40.4270">
    <property type="entry name" value="Listeria-Bacteroides repeat domain"/>
    <property type="match status" value="1"/>
</dbReference>
<reference evidence="4" key="1">
    <citation type="submission" date="2023-06" db="EMBL/GenBank/DDBJ databases">
        <title>Identification and characterization of horizontal gene transfer across gut microbiota members of farm animals based on homology search.</title>
        <authorList>
            <person name="Zeman M."/>
            <person name="Kubasova T."/>
            <person name="Jahodarova E."/>
            <person name="Nykrynova M."/>
            <person name="Rychlik I."/>
        </authorList>
    </citation>
    <scope>NUCLEOTIDE SEQUENCE [LARGE SCALE GENOMIC DNA]</scope>
    <source>
        <strain evidence="4">153_Feed</strain>
    </source>
</reference>
<feature type="signal peptide" evidence="1">
    <location>
        <begin position="1"/>
        <end position="27"/>
    </location>
</feature>
<dbReference type="EMBL" id="JAUDEA010000026">
    <property type="protein sequence ID" value="MDM8271938.1"/>
    <property type="molecule type" value="Genomic_DNA"/>
</dbReference>
<evidence type="ECO:0000313" key="3">
    <source>
        <dbReference type="EMBL" id="MDM8271938.1"/>
    </source>
</evidence>
<feature type="chain" id="PRO_5045998314" description="DUF5648 domain-containing protein" evidence="1">
    <location>
        <begin position="28"/>
        <end position="555"/>
    </location>
</feature>
<organism evidence="3 4">
    <name type="scientific">Thermophilibacter provencensis</name>
    <dbReference type="NCBI Taxonomy" id="1852386"/>
    <lineage>
        <taxon>Bacteria</taxon>
        <taxon>Bacillati</taxon>
        <taxon>Actinomycetota</taxon>
        <taxon>Coriobacteriia</taxon>
        <taxon>Coriobacteriales</taxon>
        <taxon>Atopobiaceae</taxon>
        <taxon>Thermophilibacter</taxon>
    </lineage>
</organism>